<dbReference type="Gene3D" id="3.40.190.80">
    <property type="match status" value="1"/>
</dbReference>
<protein>
    <submittedName>
        <fullName evidence="2">Inositol monophosphatase family protein</fullName>
    </submittedName>
</protein>
<dbReference type="EMBL" id="ABYS02000004">
    <property type="protein sequence ID" value="EEP21165.1"/>
    <property type="molecule type" value="Genomic_DNA"/>
</dbReference>
<dbReference type="GO" id="GO:0007165">
    <property type="term" value="P:signal transduction"/>
    <property type="evidence" value="ECO:0007669"/>
    <property type="project" value="TreeGrafter"/>
</dbReference>
<dbReference type="Gene3D" id="3.30.540.10">
    <property type="entry name" value="Fructose-1,6-Bisphosphatase, subunit A, domain 1"/>
    <property type="match status" value="1"/>
</dbReference>
<dbReference type="HOGENOM" id="CLU_044118_0_4_11"/>
<evidence type="ECO:0000313" key="3">
    <source>
        <dbReference type="Proteomes" id="UP000006408"/>
    </source>
</evidence>
<dbReference type="eggNOG" id="COG0483">
    <property type="taxonomic scope" value="Bacteria"/>
</dbReference>
<accession>C4FDY4</accession>
<comment type="caution">
    <text evidence="2">The sequence shown here is derived from an EMBL/GenBank/DDBJ whole genome shotgun (WGS) entry which is preliminary data.</text>
</comment>
<dbReference type="PRINTS" id="PR00377">
    <property type="entry name" value="IMPHPHTASES"/>
</dbReference>
<dbReference type="CDD" id="cd01637">
    <property type="entry name" value="IMPase_like"/>
    <property type="match status" value="1"/>
</dbReference>
<keyword evidence="1" id="KW-0460">Magnesium</keyword>
<dbReference type="GeneID" id="42864805"/>
<dbReference type="GO" id="GO:0006020">
    <property type="term" value="P:inositol metabolic process"/>
    <property type="evidence" value="ECO:0007669"/>
    <property type="project" value="TreeGrafter"/>
</dbReference>
<keyword evidence="1" id="KW-0479">Metal-binding</keyword>
<feature type="binding site" evidence="1">
    <location>
        <position position="90"/>
    </location>
    <ligand>
        <name>Mg(2+)</name>
        <dbReference type="ChEBI" id="CHEBI:18420"/>
        <label>2</label>
    </ligand>
</feature>
<dbReference type="STRING" id="1683.Bang102_004495"/>
<dbReference type="Pfam" id="PF00459">
    <property type="entry name" value="Inositol_P"/>
    <property type="match status" value="1"/>
</dbReference>
<dbReference type="GO" id="GO:0008934">
    <property type="term" value="F:inositol monophosphate 1-phosphatase activity"/>
    <property type="evidence" value="ECO:0007669"/>
    <property type="project" value="TreeGrafter"/>
</dbReference>
<dbReference type="AlphaFoldDB" id="C4FDY4"/>
<name>C4FDY4_9BIFI</name>
<dbReference type="Proteomes" id="UP000006408">
    <property type="component" value="Unassembled WGS sequence"/>
</dbReference>
<sequence length="284" mass="31170">MTQENLRELAMKVVEAVKAAGVHALQDQLNSHGTVPTRGEDGRCFVGDVDGRLLRYVSGRLADIEHFDGFWQTRPAESRPWQRYWCVGKLDGAINYLRNMSEWAITVSLFEFNEFGSAQPILGIVHAPALGETYVAVRGGGAVRIRNTQLGEKREKVVPSVTPTLDGAVVSFGMSYMPGESNRALGTVGALADHHPADVKRVGPASLDLCKVADGTYDAYFEPELHEWDVPAISAAAVVVWEAQGALHRWDGGDIHWRQNNDIVCTNGLIDRELKPILIQQQGA</sequence>
<feature type="binding site" evidence="1">
    <location>
        <position position="229"/>
    </location>
    <ligand>
        <name>Mg(2+)</name>
        <dbReference type="ChEBI" id="CHEBI:18420"/>
        <label>1</label>
        <note>catalytic</note>
    </ligand>
</feature>
<dbReference type="PANTHER" id="PTHR20854">
    <property type="entry name" value="INOSITOL MONOPHOSPHATASE"/>
    <property type="match status" value="1"/>
</dbReference>
<keyword evidence="3" id="KW-1185">Reference proteome</keyword>
<evidence type="ECO:0000313" key="2">
    <source>
        <dbReference type="EMBL" id="EEP21165.1"/>
    </source>
</evidence>
<gene>
    <name evidence="2" type="ORF">BIFANG_02522</name>
</gene>
<dbReference type="SUPFAM" id="SSF56655">
    <property type="entry name" value="Carbohydrate phosphatase"/>
    <property type="match status" value="1"/>
</dbReference>
<proteinExistence type="predicted"/>
<dbReference type="InterPro" id="IPR000760">
    <property type="entry name" value="Inositol_monophosphatase-like"/>
</dbReference>
<evidence type="ECO:0000256" key="1">
    <source>
        <dbReference type="PIRSR" id="PIRSR600760-2"/>
    </source>
</evidence>
<dbReference type="RefSeq" id="WP_003825743.1">
    <property type="nucleotide sequence ID" value="NZ_AP012322.1"/>
</dbReference>
<dbReference type="KEGG" id="bang:BBAG_0453"/>
<dbReference type="PATRIC" id="fig|518635.17.peg.469"/>
<comment type="cofactor">
    <cofactor evidence="1">
        <name>Mg(2+)</name>
        <dbReference type="ChEBI" id="CHEBI:18420"/>
    </cofactor>
</comment>
<reference evidence="2" key="1">
    <citation type="submission" date="2009-04" db="EMBL/GenBank/DDBJ databases">
        <authorList>
            <person name="Weinstock G."/>
            <person name="Sodergren E."/>
            <person name="Clifton S."/>
            <person name="Fulton L."/>
            <person name="Fulton B."/>
            <person name="Courtney L."/>
            <person name="Fronick C."/>
            <person name="Harrison M."/>
            <person name="Strong C."/>
            <person name="Farmer C."/>
            <person name="Delahaunty K."/>
            <person name="Markovic C."/>
            <person name="Hall O."/>
            <person name="Minx P."/>
            <person name="Tomlinson C."/>
            <person name="Mitreva M."/>
            <person name="Nelson J."/>
            <person name="Hou S."/>
            <person name="Wollam A."/>
            <person name="Pepin K.H."/>
            <person name="Johnson M."/>
            <person name="Bhonagiri V."/>
            <person name="Nash W.E."/>
            <person name="Warren W."/>
            <person name="Chinwalla A."/>
            <person name="Mardis E.R."/>
            <person name="Wilson R.K."/>
        </authorList>
    </citation>
    <scope>NUCLEOTIDE SEQUENCE [LARGE SCALE GENOMIC DNA]</scope>
    <source>
        <strain evidence="2">DSM 20098</strain>
    </source>
</reference>
<organism evidence="2 3">
    <name type="scientific">Bifidobacterium angulatum DSM 20098 = JCM 7096</name>
    <dbReference type="NCBI Taxonomy" id="518635"/>
    <lineage>
        <taxon>Bacteria</taxon>
        <taxon>Bacillati</taxon>
        <taxon>Actinomycetota</taxon>
        <taxon>Actinomycetes</taxon>
        <taxon>Bifidobacteriales</taxon>
        <taxon>Bifidobacteriaceae</taxon>
        <taxon>Bifidobacterium</taxon>
    </lineage>
</organism>
<feature type="binding site" evidence="1">
    <location>
        <position position="91"/>
    </location>
    <ligand>
        <name>Mg(2+)</name>
        <dbReference type="ChEBI" id="CHEBI:18420"/>
        <label>1</label>
        <note>catalytic</note>
    </ligand>
</feature>
<dbReference type="PANTHER" id="PTHR20854:SF4">
    <property type="entry name" value="INOSITOL-1-MONOPHOSPHATASE-RELATED"/>
    <property type="match status" value="1"/>
</dbReference>
<dbReference type="GO" id="GO:0046872">
    <property type="term" value="F:metal ion binding"/>
    <property type="evidence" value="ECO:0007669"/>
    <property type="project" value="UniProtKB-KW"/>
</dbReference>